<comment type="catalytic activity">
    <reaction evidence="7">
        <text>a 5,6-dihydrouridine in mRNA + NAD(+) = a uridine in mRNA + NADH + H(+)</text>
        <dbReference type="Rhea" id="RHEA:69851"/>
        <dbReference type="Rhea" id="RHEA-COMP:14658"/>
        <dbReference type="Rhea" id="RHEA-COMP:17789"/>
        <dbReference type="ChEBI" id="CHEBI:15378"/>
        <dbReference type="ChEBI" id="CHEBI:57540"/>
        <dbReference type="ChEBI" id="CHEBI:57945"/>
        <dbReference type="ChEBI" id="CHEBI:65315"/>
        <dbReference type="ChEBI" id="CHEBI:74443"/>
    </reaction>
    <physiologicalReaction direction="right-to-left" evidence="7">
        <dbReference type="Rhea" id="RHEA:69853"/>
    </physiologicalReaction>
</comment>
<dbReference type="CDD" id="cd02801">
    <property type="entry name" value="DUS_like_FMN"/>
    <property type="match status" value="1"/>
</dbReference>
<evidence type="ECO:0000259" key="10">
    <source>
        <dbReference type="Pfam" id="PF01207"/>
    </source>
</evidence>
<keyword evidence="4" id="KW-0507">mRNA processing</keyword>
<name>A0A507FD67_9FUNG</name>
<dbReference type="Proteomes" id="UP000320333">
    <property type="component" value="Unassembled WGS sequence"/>
</dbReference>
<dbReference type="InterPro" id="IPR018517">
    <property type="entry name" value="tRNA_hU_synthase_CS"/>
</dbReference>
<keyword evidence="12" id="KW-1185">Reference proteome</keyword>
<evidence type="ECO:0000256" key="8">
    <source>
        <dbReference type="ARBA" id="ARBA00049447"/>
    </source>
</evidence>
<feature type="domain" description="DUS-like FMN-binding" evidence="10">
    <location>
        <begin position="33"/>
        <end position="304"/>
    </location>
</feature>
<evidence type="ECO:0000256" key="9">
    <source>
        <dbReference type="SAM" id="MobiDB-lite"/>
    </source>
</evidence>
<feature type="compositionally biased region" description="Basic and acidic residues" evidence="9">
    <location>
        <begin position="432"/>
        <end position="446"/>
    </location>
</feature>
<dbReference type="SUPFAM" id="SSF51395">
    <property type="entry name" value="FMN-linked oxidoreductases"/>
    <property type="match status" value="1"/>
</dbReference>
<dbReference type="OrthoDB" id="10262250at2759"/>
<evidence type="ECO:0000256" key="4">
    <source>
        <dbReference type="ARBA" id="ARBA00022664"/>
    </source>
</evidence>
<dbReference type="InterPro" id="IPR013785">
    <property type="entry name" value="Aldolase_TIM"/>
</dbReference>
<evidence type="ECO:0000313" key="12">
    <source>
        <dbReference type="Proteomes" id="UP000320333"/>
    </source>
</evidence>
<dbReference type="STRING" id="246404.A0A507FD67"/>
<dbReference type="PANTHER" id="PTHR45936:SF1">
    <property type="entry name" value="TRNA-DIHYDROURIDINE(20) SYNTHASE [NAD(P)+]-LIKE"/>
    <property type="match status" value="1"/>
</dbReference>
<accession>A0A507FD67</accession>
<dbReference type="GO" id="GO:0017150">
    <property type="term" value="F:tRNA dihydrouridine synthase activity"/>
    <property type="evidence" value="ECO:0007669"/>
    <property type="project" value="InterPro"/>
</dbReference>
<feature type="compositionally biased region" description="Basic residues" evidence="9">
    <location>
        <begin position="310"/>
        <end position="319"/>
    </location>
</feature>
<keyword evidence="2" id="KW-0285">Flavoprotein</keyword>
<feature type="region of interest" description="Disordered" evidence="9">
    <location>
        <begin position="309"/>
        <end position="337"/>
    </location>
</feature>
<evidence type="ECO:0000256" key="3">
    <source>
        <dbReference type="ARBA" id="ARBA00022643"/>
    </source>
</evidence>
<proteinExistence type="predicted"/>
<comment type="cofactor">
    <cofactor evidence="1">
        <name>FMN</name>
        <dbReference type="ChEBI" id="CHEBI:58210"/>
    </cofactor>
</comment>
<dbReference type="Gene3D" id="3.20.20.70">
    <property type="entry name" value="Aldolase class I"/>
    <property type="match status" value="1"/>
</dbReference>
<feature type="region of interest" description="Disordered" evidence="9">
    <location>
        <begin position="416"/>
        <end position="446"/>
    </location>
</feature>
<dbReference type="PROSITE" id="PS01136">
    <property type="entry name" value="UPF0034"/>
    <property type="match status" value="1"/>
</dbReference>
<comment type="catalytic activity">
    <reaction evidence="8">
        <text>a 5,6-dihydrouridine in mRNA + NADP(+) = a uridine in mRNA + NADPH + H(+)</text>
        <dbReference type="Rhea" id="RHEA:69855"/>
        <dbReference type="Rhea" id="RHEA-COMP:14658"/>
        <dbReference type="Rhea" id="RHEA-COMP:17789"/>
        <dbReference type="ChEBI" id="CHEBI:15378"/>
        <dbReference type="ChEBI" id="CHEBI:57783"/>
        <dbReference type="ChEBI" id="CHEBI:58349"/>
        <dbReference type="ChEBI" id="CHEBI:65315"/>
        <dbReference type="ChEBI" id="CHEBI:74443"/>
    </reaction>
    <physiologicalReaction direction="right-to-left" evidence="8">
        <dbReference type="Rhea" id="RHEA:69857"/>
    </physiologicalReaction>
</comment>
<evidence type="ECO:0000256" key="5">
    <source>
        <dbReference type="ARBA" id="ARBA00022694"/>
    </source>
</evidence>
<organism evidence="11 12">
    <name type="scientific">Chytriomyces confervae</name>
    <dbReference type="NCBI Taxonomy" id="246404"/>
    <lineage>
        <taxon>Eukaryota</taxon>
        <taxon>Fungi</taxon>
        <taxon>Fungi incertae sedis</taxon>
        <taxon>Chytridiomycota</taxon>
        <taxon>Chytridiomycota incertae sedis</taxon>
        <taxon>Chytridiomycetes</taxon>
        <taxon>Chytridiales</taxon>
        <taxon>Chytriomycetaceae</taxon>
        <taxon>Chytriomyces</taxon>
    </lineage>
</organism>
<evidence type="ECO:0000256" key="6">
    <source>
        <dbReference type="ARBA" id="ARBA00023002"/>
    </source>
</evidence>
<dbReference type="GO" id="GO:0005737">
    <property type="term" value="C:cytoplasm"/>
    <property type="evidence" value="ECO:0007669"/>
    <property type="project" value="TreeGrafter"/>
</dbReference>
<dbReference type="EMBL" id="QEAP01000181">
    <property type="protein sequence ID" value="TPX73517.1"/>
    <property type="molecule type" value="Genomic_DNA"/>
</dbReference>
<sequence length="446" mass="49360">MDVTPTWPQIPRHTAARPAGHVDLEYGHGKLILAPMVRCGTLPMRMLALSEGADIVFSPETIDRRLARSKRVLNVVANTTDFVDLDDGSINLRLHAEEKSKLVVQIGSSDPENAVKAALAVADDCSGIDLNCGCPKKFSIVSAMGAALLSQPDRLCGILTALVENVPLPITAKIRMLETPEKTIELVQRIEKTGVSAITLHCRLRSERPQDPGHWDIFERVAQSIKIPLIANGDIYSMEDVERLKKIAPSVSSFMLARAPESNFSIFNPLIQKTPSEAIIAYAKAAVTYDMVFHNCKYVLMQMWPASQKKTNRRSKKGKPQNIGVVKSQDEDGTDDSVVAPVLPPILSLARTKSYQELCEVVPGLREVLDKCEAERLERSERLGREDLIRKDVVAELGPDCPYLPNEDIMHRVKRNSDGQVTGKEEVDGEADVARKKLRESVEDDK</sequence>
<gene>
    <name evidence="11" type="ORF">CcCBS67573_g05221</name>
</gene>
<dbReference type="GO" id="GO:0006397">
    <property type="term" value="P:mRNA processing"/>
    <property type="evidence" value="ECO:0007669"/>
    <property type="project" value="UniProtKB-KW"/>
</dbReference>
<dbReference type="AlphaFoldDB" id="A0A507FD67"/>
<dbReference type="InterPro" id="IPR052582">
    <property type="entry name" value="tRNA-DUS-like"/>
</dbReference>
<dbReference type="GO" id="GO:0050660">
    <property type="term" value="F:flavin adenine dinucleotide binding"/>
    <property type="evidence" value="ECO:0007669"/>
    <property type="project" value="InterPro"/>
</dbReference>
<dbReference type="PANTHER" id="PTHR45936">
    <property type="entry name" value="TRNA-DIHYDROURIDINE(20) SYNTHASE [NAD(P)+]-LIKE"/>
    <property type="match status" value="1"/>
</dbReference>
<keyword evidence="6" id="KW-0560">Oxidoreductase</keyword>
<keyword evidence="3" id="KW-0288">FMN</keyword>
<protein>
    <recommendedName>
        <fullName evidence="10">DUS-like FMN-binding domain-containing protein</fullName>
    </recommendedName>
</protein>
<evidence type="ECO:0000256" key="2">
    <source>
        <dbReference type="ARBA" id="ARBA00022630"/>
    </source>
</evidence>
<comment type="caution">
    <text evidence="11">The sequence shown here is derived from an EMBL/GenBank/DDBJ whole genome shotgun (WGS) entry which is preliminary data.</text>
</comment>
<keyword evidence="5" id="KW-0819">tRNA processing</keyword>
<evidence type="ECO:0000256" key="7">
    <source>
        <dbReference type="ARBA" id="ARBA00048342"/>
    </source>
</evidence>
<evidence type="ECO:0000313" key="11">
    <source>
        <dbReference type="EMBL" id="TPX73517.1"/>
    </source>
</evidence>
<dbReference type="Pfam" id="PF01207">
    <property type="entry name" value="Dus"/>
    <property type="match status" value="1"/>
</dbReference>
<reference evidence="11 12" key="1">
    <citation type="journal article" date="2019" name="Sci. Rep.">
        <title>Comparative genomics of chytrid fungi reveal insights into the obligate biotrophic and pathogenic lifestyle of Synchytrium endobioticum.</title>
        <authorList>
            <person name="van de Vossenberg B.T.L.H."/>
            <person name="Warris S."/>
            <person name="Nguyen H.D.T."/>
            <person name="van Gent-Pelzer M.P.E."/>
            <person name="Joly D.L."/>
            <person name="van de Geest H.C."/>
            <person name="Bonants P.J.M."/>
            <person name="Smith D.S."/>
            <person name="Levesque C.A."/>
            <person name="van der Lee T.A.J."/>
        </authorList>
    </citation>
    <scope>NUCLEOTIDE SEQUENCE [LARGE SCALE GENOMIC DNA]</scope>
    <source>
        <strain evidence="11 12">CBS 675.73</strain>
    </source>
</reference>
<evidence type="ECO:0000256" key="1">
    <source>
        <dbReference type="ARBA" id="ARBA00001917"/>
    </source>
</evidence>
<dbReference type="InterPro" id="IPR035587">
    <property type="entry name" value="DUS-like_FMN-bd"/>
</dbReference>